<keyword evidence="3 5" id="KW-0863">Zinc-finger</keyword>
<evidence type="ECO:0000313" key="7">
    <source>
        <dbReference type="EMBL" id="KAK7604418.1"/>
    </source>
</evidence>
<dbReference type="Proteomes" id="UP001367676">
    <property type="component" value="Unassembled WGS sequence"/>
</dbReference>
<dbReference type="PROSITE" id="PS50157">
    <property type="entry name" value="ZINC_FINGER_C2H2_2"/>
    <property type="match status" value="2"/>
</dbReference>
<dbReference type="PANTHER" id="PTHR24408:SF58">
    <property type="entry name" value="TRANSCRIPTION FACTOR (TFIIIA), PUTATIVE (AFU_ORTHOLOGUE AFUA_1G05150)-RELATED"/>
    <property type="match status" value="1"/>
</dbReference>
<accession>A0AAN9U3R5</accession>
<dbReference type="GO" id="GO:0005634">
    <property type="term" value="C:nucleus"/>
    <property type="evidence" value="ECO:0007669"/>
    <property type="project" value="TreeGrafter"/>
</dbReference>
<dbReference type="PANTHER" id="PTHR24408">
    <property type="entry name" value="ZINC FINGER PROTEIN"/>
    <property type="match status" value="1"/>
</dbReference>
<dbReference type="AlphaFoldDB" id="A0AAN9U3R5"/>
<reference evidence="7 8" key="1">
    <citation type="submission" date="2024-03" db="EMBL/GenBank/DDBJ databases">
        <title>Adaptation during the transition from Ophiocordyceps entomopathogen to insect associate is accompanied by gene loss and intensified selection.</title>
        <authorList>
            <person name="Ward C.M."/>
            <person name="Onetto C.A."/>
            <person name="Borneman A.R."/>
        </authorList>
    </citation>
    <scope>NUCLEOTIDE SEQUENCE [LARGE SCALE GENOMIC DNA]</scope>
    <source>
        <strain evidence="7">AWRI1</strain>
        <tissue evidence="7">Single Adult Female</tissue>
    </source>
</reference>
<dbReference type="SUPFAM" id="SSF57667">
    <property type="entry name" value="beta-beta-alpha zinc fingers"/>
    <property type="match status" value="1"/>
</dbReference>
<dbReference type="GO" id="GO:0008270">
    <property type="term" value="F:zinc ion binding"/>
    <property type="evidence" value="ECO:0007669"/>
    <property type="project" value="UniProtKB-KW"/>
</dbReference>
<dbReference type="SMART" id="SM00355">
    <property type="entry name" value="ZnF_C2H2"/>
    <property type="match status" value="2"/>
</dbReference>
<feature type="domain" description="C2H2-type" evidence="6">
    <location>
        <begin position="72"/>
        <end position="100"/>
    </location>
</feature>
<keyword evidence="1" id="KW-0479">Metal-binding</keyword>
<proteinExistence type="predicted"/>
<evidence type="ECO:0000256" key="3">
    <source>
        <dbReference type="ARBA" id="ARBA00022771"/>
    </source>
</evidence>
<dbReference type="GO" id="GO:0000981">
    <property type="term" value="F:DNA-binding transcription factor activity, RNA polymerase II-specific"/>
    <property type="evidence" value="ECO:0007669"/>
    <property type="project" value="TreeGrafter"/>
</dbReference>
<evidence type="ECO:0000313" key="8">
    <source>
        <dbReference type="Proteomes" id="UP001367676"/>
    </source>
</evidence>
<dbReference type="Gene3D" id="3.30.160.60">
    <property type="entry name" value="Classic Zinc Finger"/>
    <property type="match status" value="2"/>
</dbReference>
<dbReference type="InterPro" id="IPR036236">
    <property type="entry name" value="Znf_C2H2_sf"/>
</dbReference>
<evidence type="ECO:0000256" key="4">
    <source>
        <dbReference type="ARBA" id="ARBA00022833"/>
    </source>
</evidence>
<comment type="caution">
    <text evidence="7">The sequence shown here is derived from an EMBL/GenBank/DDBJ whole genome shotgun (WGS) entry which is preliminary data.</text>
</comment>
<name>A0AAN9U3R5_9HEMI</name>
<dbReference type="InterPro" id="IPR008598">
    <property type="entry name" value="Di19_Zn-bd"/>
</dbReference>
<dbReference type="InterPro" id="IPR013087">
    <property type="entry name" value="Znf_C2H2_type"/>
</dbReference>
<dbReference type="GO" id="GO:0043565">
    <property type="term" value="F:sequence-specific DNA binding"/>
    <property type="evidence" value="ECO:0007669"/>
    <property type="project" value="TreeGrafter"/>
</dbReference>
<sequence>MNLIASVVLCYSITYSAFSSLPLQLSNLTRCSRFTDARLGRRPCPLCQKIISNKSNLLKHMRIRHSDEYNPAGCTMCGKVFKNKYSLRAHINIYHKETSNGAAVGFSMCGASAAHSGASAHPSSTTSGGDYMAAPSAVVSGSSVDRHSVSVFATASGYGLHDLETGSYLKQTLLSQYNVSNSPLT</sequence>
<dbReference type="PROSITE" id="PS00028">
    <property type="entry name" value="ZINC_FINGER_C2H2_1"/>
    <property type="match status" value="2"/>
</dbReference>
<evidence type="ECO:0000256" key="5">
    <source>
        <dbReference type="PROSITE-ProRule" id="PRU00042"/>
    </source>
</evidence>
<evidence type="ECO:0000256" key="1">
    <source>
        <dbReference type="ARBA" id="ARBA00022723"/>
    </source>
</evidence>
<keyword evidence="2" id="KW-0677">Repeat</keyword>
<feature type="domain" description="C2H2-type" evidence="6">
    <location>
        <begin position="42"/>
        <end position="70"/>
    </location>
</feature>
<dbReference type="Pfam" id="PF05605">
    <property type="entry name" value="zf-Di19"/>
    <property type="match status" value="1"/>
</dbReference>
<evidence type="ECO:0000256" key="2">
    <source>
        <dbReference type="ARBA" id="ARBA00022737"/>
    </source>
</evidence>
<evidence type="ECO:0000259" key="6">
    <source>
        <dbReference type="PROSITE" id="PS50157"/>
    </source>
</evidence>
<organism evidence="7 8">
    <name type="scientific">Parthenolecanium corni</name>
    <dbReference type="NCBI Taxonomy" id="536013"/>
    <lineage>
        <taxon>Eukaryota</taxon>
        <taxon>Metazoa</taxon>
        <taxon>Ecdysozoa</taxon>
        <taxon>Arthropoda</taxon>
        <taxon>Hexapoda</taxon>
        <taxon>Insecta</taxon>
        <taxon>Pterygota</taxon>
        <taxon>Neoptera</taxon>
        <taxon>Paraneoptera</taxon>
        <taxon>Hemiptera</taxon>
        <taxon>Sternorrhyncha</taxon>
        <taxon>Coccoidea</taxon>
        <taxon>Coccidae</taxon>
        <taxon>Parthenolecanium</taxon>
    </lineage>
</organism>
<gene>
    <name evidence="7" type="ORF">V9T40_005604</name>
</gene>
<keyword evidence="4" id="KW-0862">Zinc</keyword>
<protein>
    <recommendedName>
        <fullName evidence="6">C2H2-type domain-containing protein</fullName>
    </recommendedName>
</protein>
<dbReference type="EMBL" id="JBBCAQ010000003">
    <property type="protein sequence ID" value="KAK7604418.1"/>
    <property type="molecule type" value="Genomic_DNA"/>
</dbReference>
<keyword evidence="8" id="KW-1185">Reference proteome</keyword>